<reference evidence="2" key="1">
    <citation type="submission" date="2022-04" db="EMBL/GenBank/DDBJ databases">
        <title>Carnegiea gigantea Genome sequencing and assembly v2.</title>
        <authorList>
            <person name="Copetti D."/>
            <person name="Sanderson M.J."/>
            <person name="Burquez A."/>
            <person name="Wojciechowski M.F."/>
        </authorList>
    </citation>
    <scope>NUCLEOTIDE SEQUENCE</scope>
    <source>
        <strain evidence="2">SGP5-SGP5p</strain>
        <tissue evidence="2">Aerial part</tissue>
    </source>
</reference>
<evidence type="ECO:0000313" key="2">
    <source>
        <dbReference type="EMBL" id="KAJ8446746.1"/>
    </source>
</evidence>
<evidence type="ECO:0000256" key="1">
    <source>
        <dbReference type="SAM" id="MobiDB-lite"/>
    </source>
</evidence>
<accession>A0A9Q1QMA1</accession>
<sequence>MNVPFVVEMCDHVALSLKHKTSLVDVPPLLQMPFRSSISPNHPYNIVISIFPISAFNEERTSTGLAGENCSEMTMHKGFRPYQPFVKGTNKAATSGDNDKSHPLSTISLSLGCLLEDDVHAFSNSTTSSSSPKGITGYNDEHLEKAEERIKSL</sequence>
<dbReference type="AlphaFoldDB" id="A0A9Q1QMA1"/>
<feature type="region of interest" description="Disordered" evidence="1">
    <location>
        <begin position="124"/>
        <end position="153"/>
    </location>
</feature>
<dbReference type="EMBL" id="JAKOGI010000050">
    <property type="protein sequence ID" value="KAJ8446746.1"/>
    <property type="molecule type" value="Genomic_DNA"/>
</dbReference>
<keyword evidence="3" id="KW-1185">Reference proteome</keyword>
<evidence type="ECO:0000313" key="3">
    <source>
        <dbReference type="Proteomes" id="UP001153076"/>
    </source>
</evidence>
<feature type="compositionally biased region" description="Basic and acidic residues" evidence="1">
    <location>
        <begin position="139"/>
        <end position="153"/>
    </location>
</feature>
<name>A0A9Q1QMA1_9CARY</name>
<organism evidence="2 3">
    <name type="scientific">Carnegiea gigantea</name>
    <dbReference type="NCBI Taxonomy" id="171969"/>
    <lineage>
        <taxon>Eukaryota</taxon>
        <taxon>Viridiplantae</taxon>
        <taxon>Streptophyta</taxon>
        <taxon>Embryophyta</taxon>
        <taxon>Tracheophyta</taxon>
        <taxon>Spermatophyta</taxon>
        <taxon>Magnoliopsida</taxon>
        <taxon>eudicotyledons</taxon>
        <taxon>Gunneridae</taxon>
        <taxon>Pentapetalae</taxon>
        <taxon>Caryophyllales</taxon>
        <taxon>Cactineae</taxon>
        <taxon>Cactaceae</taxon>
        <taxon>Cactoideae</taxon>
        <taxon>Echinocereeae</taxon>
        <taxon>Carnegiea</taxon>
    </lineage>
</organism>
<dbReference type="Proteomes" id="UP001153076">
    <property type="component" value="Unassembled WGS sequence"/>
</dbReference>
<proteinExistence type="predicted"/>
<gene>
    <name evidence="2" type="ORF">Cgig2_002701</name>
</gene>
<protein>
    <submittedName>
        <fullName evidence="2">Uncharacterized protein</fullName>
    </submittedName>
</protein>
<comment type="caution">
    <text evidence="2">The sequence shown here is derived from an EMBL/GenBank/DDBJ whole genome shotgun (WGS) entry which is preliminary data.</text>
</comment>